<dbReference type="InterPro" id="IPR003593">
    <property type="entry name" value="AAA+_ATPase"/>
</dbReference>
<evidence type="ECO:0000313" key="8">
    <source>
        <dbReference type="Proteomes" id="UP000278222"/>
    </source>
</evidence>
<dbReference type="PROSITE" id="PS00211">
    <property type="entry name" value="ABC_TRANSPORTER_1"/>
    <property type="match status" value="1"/>
</dbReference>
<evidence type="ECO:0000256" key="4">
    <source>
        <dbReference type="ARBA" id="ARBA00022840"/>
    </source>
</evidence>
<evidence type="ECO:0000256" key="5">
    <source>
        <dbReference type="ARBA" id="ARBA00022970"/>
    </source>
</evidence>
<evidence type="ECO:0000256" key="3">
    <source>
        <dbReference type="ARBA" id="ARBA00022741"/>
    </source>
</evidence>
<dbReference type="InterPro" id="IPR017871">
    <property type="entry name" value="ABC_transporter-like_CS"/>
</dbReference>
<dbReference type="InterPro" id="IPR027417">
    <property type="entry name" value="P-loop_NTPase"/>
</dbReference>
<keyword evidence="5" id="KW-0029">Amino-acid transport</keyword>
<comment type="similarity">
    <text evidence="1">Belongs to the ABC transporter superfamily.</text>
</comment>
<dbReference type="OrthoDB" id="9775250at2"/>
<keyword evidence="8" id="KW-1185">Reference proteome</keyword>
<evidence type="ECO:0000256" key="1">
    <source>
        <dbReference type="ARBA" id="ARBA00005417"/>
    </source>
</evidence>
<name>A0A3N1L0P1_9PROT</name>
<evidence type="ECO:0000256" key="2">
    <source>
        <dbReference type="ARBA" id="ARBA00022448"/>
    </source>
</evidence>
<dbReference type="EMBL" id="RJKX01000015">
    <property type="protein sequence ID" value="ROP84599.1"/>
    <property type="molecule type" value="Genomic_DNA"/>
</dbReference>
<dbReference type="GO" id="GO:0015658">
    <property type="term" value="F:branched-chain amino acid transmembrane transporter activity"/>
    <property type="evidence" value="ECO:0007669"/>
    <property type="project" value="TreeGrafter"/>
</dbReference>
<dbReference type="PANTHER" id="PTHR43820:SF4">
    <property type="entry name" value="HIGH-AFFINITY BRANCHED-CHAIN AMINO ACID TRANSPORT ATP-BINDING PROTEIN LIVF"/>
    <property type="match status" value="1"/>
</dbReference>
<keyword evidence="3" id="KW-0547">Nucleotide-binding</keyword>
<dbReference type="Proteomes" id="UP000278222">
    <property type="component" value="Unassembled WGS sequence"/>
</dbReference>
<feature type="domain" description="ABC transporter" evidence="6">
    <location>
        <begin position="2"/>
        <end position="234"/>
    </location>
</feature>
<proteinExistence type="inferred from homology"/>
<dbReference type="InterPro" id="IPR003439">
    <property type="entry name" value="ABC_transporter-like_ATP-bd"/>
</dbReference>
<dbReference type="Pfam" id="PF00005">
    <property type="entry name" value="ABC_tran"/>
    <property type="match status" value="1"/>
</dbReference>
<accession>A0A3N1L0P1</accession>
<dbReference type="Gene3D" id="3.40.50.300">
    <property type="entry name" value="P-loop containing nucleotide triphosphate hydrolases"/>
    <property type="match status" value="1"/>
</dbReference>
<dbReference type="CDD" id="cd03224">
    <property type="entry name" value="ABC_TM1139_LivF_branched"/>
    <property type="match status" value="1"/>
</dbReference>
<organism evidence="7 8">
    <name type="scientific">Stella humosa</name>
    <dbReference type="NCBI Taxonomy" id="94"/>
    <lineage>
        <taxon>Bacteria</taxon>
        <taxon>Pseudomonadati</taxon>
        <taxon>Pseudomonadota</taxon>
        <taxon>Alphaproteobacteria</taxon>
        <taxon>Rhodospirillales</taxon>
        <taxon>Stellaceae</taxon>
        <taxon>Stella</taxon>
    </lineage>
</organism>
<keyword evidence="2" id="KW-0813">Transport</keyword>
<dbReference type="AlphaFoldDB" id="A0A3N1L0P1"/>
<keyword evidence="4 7" id="KW-0067">ATP-binding</keyword>
<gene>
    <name evidence="7" type="ORF">EDC65_3954</name>
</gene>
<protein>
    <submittedName>
        <fullName evidence="7">Amino acid/amide ABC transporter ATP-binding protein 2 (HAAT family)</fullName>
    </submittedName>
</protein>
<dbReference type="SMART" id="SM00382">
    <property type="entry name" value="AAA"/>
    <property type="match status" value="1"/>
</dbReference>
<sequence>MLEVKGIGVKYGDVQVLWDISLTVGRGEVVAVMGPNGSGKSTILKAIIGLVRPSAGTITLDGKPISGRPAHDMAGLGVSLVLERRRLFPQMTVLENVRMGAFHSAVRSREKERLEWVEYLFPIIRERRGQLAGRMSGGEQQMVAIARGLMSGPRLLMMDEPFLGLAPRIVAQIIDIIRKINAEGIAVLFNEQNVHLSFSNAHRGYLLESGRIVLEGSGLAMLEHEMVKRVYLGA</sequence>
<dbReference type="GO" id="GO:0016887">
    <property type="term" value="F:ATP hydrolysis activity"/>
    <property type="evidence" value="ECO:0007669"/>
    <property type="project" value="InterPro"/>
</dbReference>
<dbReference type="RefSeq" id="WP_123692966.1">
    <property type="nucleotide sequence ID" value="NZ_AP019700.1"/>
</dbReference>
<dbReference type="PANTHER" id="PTHR43820">
    <property type="entry name" value="HIGH-AFFINITY BRANCHED-CHAIN AMINO ACID TRANSPORT ATP-BINDING PROTEIN LIVF"/>
    <property type="match status" value="1"/>
</dbReference>
<reference evidence="7 8" key="1">
    <citation type="submission" date="2018-11" db="EMBL/GenBank/DDBJ databases">
        <title>Genomic Encyclopedia of Type Strains, Phase IV (KMG-IV): sequencing the most valuable type-strain genomes for metagenomic binning, comparative biology and taxonomic classification.</title>
        <authorList>
            <person name="Goeker M."/>
        </authorList>
    </citation>
    <scope>NUCLEOTIDE SEQUENCE [LARGE SCALE GENOMIC DNA]</scope>
    <source>
        <strain evidence="7 8">DSM 5900</strain>
    </source>
</reference>
<evidence type="ECO:0000313" key="7">
    <source>
        <dbReference type="EMBL" id="ROP84599.1"/>
    </source>
</evidence>
<evidence type="ECO:0000259" key="6">
    <source>
        <dbReference type="PROSITE" id="PS50893"/>
    </source>
</evidence>
<dbReference type="GO" id="GO:0015807">
    <property type="term" value="P:L-amino acid transport"/>
    <property type="evidence" value="ECO:0007669"/>
    <property type="project" value="TreeGrafter"/>
</dbReference>
<comment type="caution">
    <text evidence="7">The sequence shown here is derived from an EMBL/GenBank/DDBJ whole genome shotgun (WGS) entry which is preliminary data.</text>
</comment>
<dbReference type="PROSITE" id="PS50893">
    <property type="entry name" value="ABC_TRANSPORTER_2"/>
    <property type="match status" value="1"/>
</dbReference>
<dbReference type="InterPro" id="IPR052156">
    <property type="entry name" value="BCAA_Transport_ATP-bd_LivF"/>
</dbReference>
<dbReference type="GO" id="GO:0005524">
    <property type="term" value="F:ATP binding"/>
    <property type="evidence" value="ECO:0007669"/>
    <property type="project" value="UniProtKB-KW"/>
</dbReference>
<dbReference type="SUPFAM" id="SSF52540">
    <property type="entry name" value="P-loop containing nucleoside triphosphate hydrolases"/>
    <property type="match status" value="1"/>
</dbReference>